<protein>
    <submittedName>
        <fullName evidence="1">Uncharacterized protein</fullName>
    </submittedName>
</protein>
<sequence>MNTIDSAIKFKNQKDTTSEIPIKTRIVKSYYVEEKVNMKFGGYTTTYKVSKLSMVNKYDLGPNNTRVVTPTYVNVYVTPEHLKKLKLDSINAISKPIVVKKTKIASQDLKINKAAVLPKPPNLKKNEVSIKNSAPVLLSKSVVANIPEPIINKEQNYQEALNSSAAKNSTGLAKNKLEELQINNPVKTTINTSITVNKPSGVAYVYYLKTYERIAEKGYRSEEMLKKIGNAFFYDGEYEKAAKWLGELFELKTILEPEYYYRYSKSLSVIHENEKAERMMELFKEKQR</sequence>
<proteinExistence type="predicted"/>
<reference evidence="1 2" key="1">
    <citation type="submission" date="2019-03" db="EMBL/GenBank/DDBJ databases">
        <title>Flavobacterium TSA-D2 sp. nov., isolated from arctic soil.</title>
        <authorList>
            <person name="Chaudhary D.K."/>
        </authorList>
    </citation>
    <scope>NUCLEOTIDE SEQUENCE [LARGE SCALE GENOMIC DNA]</scope>
    <source>
        <strain evidence="1 2">TSA-D2</strain>
    </source>
</reference>
<dbReference type="EMBL" id="SMFO01000010">
    <property type="protein sequence ID" value="TDE02606.1"/>
    <property type="molecule type" value="Genomic_DNA"/>
</dbReference>
<evidence type="ECO:0000313" key="2">
    <source>
        <dbReference type="Proteomes" id="UP000294597"/>
    </source>
</evidence>
<gene>
    <name evidence="1" type="ORF">E0F98_12385</name>
</gene>
<dbReference type="Proteomes" id="UP000294597">
    <property type="component" value="Unassembled WGS sequence"/>
</dbReference>
<comment type="caution">
    <text evidence="1">The sequence shown here is derived from an EMBL/GenBank/DDBJ whole genome shotgun (WGS) entry which is preliminary data.</text>
</comment>
<dbReference type="AlphaFoldDB" id="A0A4R5CQZ7"/>
<name>A0A4R5CQZ7_9FLAO</name>
<organism evidence="1 2">
    <name type="scientific">Flavobacterium hiemivividum</name>
    <dbReference type="NCBI Taxonomy" id="2541734"/>
    <lineage>
        <taxon>Bacteria</taxon>
        <taxon>Pseudomonadati</taxon>
        <taxon>Bacteroidota</taxon>
        <taxon>Flavobacteriia</taxon>
        <taxon>Flavobacteriales</taxon>
        <taxon>Flavobacteriaceae</taxon>
        <taxon>Flavobacterium</taxon>
    </lineage>
</organism>
<accession>A0A4R5CQZ7</accession>
<evidence type="ECO:0000313" key="1">
    <source>
        <dbReference type="EMBL" id="TDE02606.1"/>
    </source>
</evidence>
<keyword evidence="2" id="KW-1185">Reference proteome</keyword>